<feature type="transmembrane region" description="Helical" evidence="1">
    <location>
        <begin position="108"/>
        <end position="126"/>
    </location>
</feature>
<proteinExistence type="predicted"/>
<organism evidence="2">
    <name type="scientific">seawater metagenome</name>
    <dbReference type="NCBI Taxonomy" id="1561972"/>
    <lineage>
        <taxon>unclassified sequences</taxon>
        <taxon>metagenomes</taxon>
        <taxon>ecological metagenomes</taxon>
    </lineage>
</organism>
<dbReference type="EMBL" id="CABVLZ010000004">
    <property type="protein sequence ID" value="VVU95307.1"/>
    <property type="molecule type" value="Genomic_DNA"/>
</dbReference>
<feature type="transmembrane region" description="Helical" evidence="1">
    <location>
        <begin position="20"/>
        <end position="44"/>
    </location>
</feature>
<feature type="transmembrane region" description="Helical" evidence="1">
    <location>
        <begin position="56"/>
        <end position="75"/>
    </location>
</feature>
<keyword evidence="1" id="KW-1133">Transmembrane helix</keyword>
<name>A0A5E8CJT7_9ZZZZ</name>
<dbReference type="AlphaFoldDB" id="A0A5E8CJT7"/>
<evidence type="ECO:0000256" key="1">
    <source>
        <dbReference type="SAM" id="Phobius"/>
    </source>
</evidence>
<feature type="transmembrane region" description="Helical" evidence="1">
    <location>
        <begin position="81"/>
        <end position="101"/>
    </location>
</feature>
<accession>A0A5E8CJT7</accession>
<sequence length="129" mass="14282">MKNDNNNNNEIKRQFDPMTLIPIILFAIVSYTHSKNLIIGTLLRNPVFLKLGAQKLLAHALVFGIILYIINYAIGNNDQPGQIFASSSMYIIACVVGYAIFSGLPIKGISVGPLLIFIALYLNLFARIQ</sequence>
<reference evidence="2" key="1">
    <citation type="submission" date="2019-09" db="EMBL/GenBank/DDBJ databases">
        <authorList>
            <person name="Needham M D."/>
        </authorList>
    </citation>
    <scope>NUCLEOTIDE SEQUENCE</scope>
</reference>
<keyword evidence="1" id="KW-0812">Transmembrane</keyword>
<protein>
    <submittedName>
        <fullName evidence="2">Uncharacterized protein</fullName>
    </submittedName>
</protein>
<evidence type="ECO:0000313" key="2">
    <source>
        <dbReference type="EMBL" id="VVU95307.1"/>
    </source>
</evidence>
<gene>
    <name evidence="2" type="ORF">CPAV1605_1058</name>
</gene>
<keyword evidence="1" id="KW-0472">Membrane</keyword>